<comment type="caution">
    <text evidence="3">The sequence shown here is derived from an EMBL/GenBank/DDBJ whole genome shotgun (WGS) entry which is preliminary data.</text>
</comment>
<feature type="region of interest" description="Disordered" evidence="1">
    <location>
        <begin position="406"/>
        <end position="425"/>
    </location>
</feature>
<reference evidence="3 4" key="1">
    <citation type="journal article" date="2020" name="bioRxiv">
        <title>Whole genome comparisons of ergot fungi reveals the divergence and evolution of species within the genus Claviceps are the result of varying mechanisms driving genome evolution and host range expansion.</title>
        <authorList>
            <person name="Wyka S.A."/>
            <person name="Mondo S.J."/>
            <person name="Liu M."/>
            <person name="Dettman J."/>
            <person name="Nalam V."/>
            <person name="Broders K.D."/>
        </authorList>
    </citation>
    <scope>NUCLEOTIDE SEQUENCE [LARGE SCALE GENOMIC DNA]</scope>
    <source>
        <strain evidence="3 4">LM583</strain>
    </source>
</reference>
<feature type="compositionally biased region" description="Polar residues" evidence="1">
    <location>
        <begin position="503"/>
        <end position="512"/>
    </location>
</feature>
<evidence type="ECO:0000313" key="4">
    <source>
        <dbReference type="Proteomes" id="UP000742024"/>
    </source>
</evidence>
<feature type="transmembrane region" description="Helical" evidence="2">
    <location>
        <begin position="54"/>
        <end position="75"/>
    </location>
</feature>
<feature type="compositionally biased region" description="Low complexity" evidence="1">
    <location>
        <begin position="433"/>
        <end position="453"/>
    </location>
</feature>
<accession>A0ABQ7PGD9</accession>
<dbReference type="EMBL" id="SRPR01000062">
    <property type="protein sequence ID" value="KAG5962778.1"/>
    <property type="molecule type" value="Genomic_DNA"/>
</dbReference>
<feature type="transmembrane region" description="Helical" evidence="2">
    <location>
        <begin position="199"/>
        <end position="218"/>
    </location>
</feature>
<feature type="compositionally biased region" description="Low complexity" evidence="1">
    <location>
        <begin position="465"/>
        <end position="475"/>
    </location>
</feature>
<dbReference type="Proteomes" id="UP000742024">
    <property type="component" value="Unassembled WGS sequence"/>
</dbReference>
<keyword evidence="2" id="KW-0812">Transmembrane</keyword>
<feature type="transmembrane region" description="Helical" evidence="2">
    <location>
        <begin position="145"/>
        <end position="163"/>
    </location>
</feature>
<proteinExistence type="predicted"/>
<feature type="transmembrane region" description="Helical" evidence="2">
    <location>
        <begin position="6"/>
        <end position="33"/>
    </location>
</feature>
<name>A0ABQ7PGD9_9HYPO</name>
<evidence type="ECO:0000313" key="3">
    <source>
        <dbReference type="EMBL" id="KAG5962778.1"/>
    </source>
</evidence>
<feature type="compositionally biased region" description="Pro residues" evidence="1">
    <location>
        <begin position="454"/>
        <end position="464"/>
    </location>
</feature>
<feature type="transmembrane region" description="Helical" evidence="2">
    <location>
        <begin position="234"/>
        <end position="254"/>
    </location>
</feature>
<sequence length="512" mass="58177">MAKDATIWTIVHAAITGFMVLPIAMVGILTLILSRRQGDPARRAFSWLKACHPLLLVSISCIIAADILNVLLFSWQNDAGYYDTVHHTHDEISCIIRSERYLSFTGNLFEHLVDLCFVLVLVELGNGLMCSLDGRSWPYQRRLRYAAYVSIIFLASMVLAYFGQPASAWVAYWNGSENNASYAQLIQSLKVVGKLGASFYIPSWGVSICQVVYAAFVLRKHKAGAATRQNQAAILYLIITILDFIRWIFFVILYSHWILPALDNPWWWNLIDALGNTWIRFVQLCLLLIIGMRRRKGIWTTHQPWMPCDAAALASEMDSPHEAGPSPIVPPSTSYSYATWLRKEDSPLPSTPQTWHVPYVMPTWPPHPELPAFSRSVIFAPQELDAVQYRYAPHPLLGPGYLVLQSQSQSQPQTPQTPQSQTQLQSQQVQVQLQLQPQSQQQSQSQPQLQPQSQPQPQPQPQLQPQPQQQQHHQPQPQPQPQLPSQMHQSLHPSLSLHHQHTFHSQQCPFQH</sequence>
<feature type="transmembrane region" description="Helical" evidence="2">
    <location>
        <begin position="112"/>
        <end position="133"/>
    </location>
</feature>
<feature type="transmembrane region" description="Helical" evidence="2">
    <location>
        <begin position="266"/>
        <end position="290"/>
    </location>
</feature>
<organism evidence="3 4">
    <name type="scientific">Claviceps arundinis</name>
    <dbReference type="NCBI Taxonomy" id="1623583"/>
    <lineage>
        <taxon>Eukaryota</taxon>
        <taxon>Fungi</taxon>
        <taxon>Dikarya</taxon>
        <taxon>Ascomycota</taxon>
        <taxon>Pezizomycotina</taxon>
        <taxon>Sordariomycetes</taxon>
        <taxon>Hypocreomycetidae</taxon>
        <taxon>Hypocreales</taxon>
        <taxon>Clavicipitaceae</taxon>
        <taxon>Claviceps</taxon>
    </lineage>
</organism>
<keyword evidence="2" id="KW-1133">Transmembrane helix</keyword>
<evidence type="ECO:0000256" key="1">
    <source>
        <dbReference type="SAM" id="MobiDB-lite"/>
    </source>
</evidence>
<keyword evidence="4" id="KW-1185">Reference proteome</keyword>
<gene>
    <name evidence="3" type="ORF">E4U57_006806</name>
</gene>
<protein>
    <submittedName>
        <fullName evidence="3">Uncharacterized protein</fullName>
    </submittedName>
</protein>
<keyword evidence="2" id="KW-0472">Membrane</keyword>
<evidence type="ECO:0000256" key="2">
    <source>
        <dbReference type="SAM" id="Phobius"/>
    </source>
</evidence>
<feature type="region of interest" description="Disordered" evidence="1">
    <location>
        <begin position="433"/>
        <end position="512"/>
    </location>
</feature>
<feature type="compositionally biased region" description="Low complexity" evidence="1">
    <location>
        <begin position="483"/>
        <end position="497"/>
    </location>
</feature>